<dbReference type="EMBL" id="FPIY01000002">
    <property type="protein sequence ID" value="SFW50017.1"/>
    <property type="molecule type" value="Genomic_DNA"/>
</dbReference>
<organism evidence="1 2">
    <name type="scientific">Cellulophaga fucicola</name>
    <dbReference type="NCBI Taxonomy" id="76595"/>
    <lineage>
        <taxon>Bacteria</taxon>
        <taxon>Pseudomonadati</taxon>
        <taxon>Bacteroidota</taxon>
        <taxon>Flavobacteriia</taxon>
        <taxon>Flavobacteriales</taxon>
        <taxon>Flavobacteriaceae</taxon>
        <taxon>Cellulophaga</taxon>
    </lineage>
</organism>
<sequence>MLFLVSQASYVFHNFSEPHNHNHYAALDSKDKDISPLVIENTEFTTAVYDCLLCHQFKLTKVVVANENKLQIIKPTLTHYSNTEYVAPYTFLYLLSNSSLRAPPATVLAV</sequence>
<gene>
    <name evidence="1" type="ORF">SAMN05660313_02140</name>
</gene>
<dbReference type="STRING" id="76595.SAMN05660313_02140"/>
<accession>A0A1K1PR58</accession>
<protein>
    <submittedName>
        <fullName evidence="1">Uncharacterized protein</fullName>
    </submittedName>
</protein>
<dbReference type="Proteomes" id="UP000183257">
    <property type="component" value="Unassembled WGS sequence"/>
</dbReference>
<evidence type="ECO:0000313" key="2">
    <source>
        <dbReference type="Proteomes" id="UP000183257"/>
    </source>
</evidence>
<proteinExistence type="predicted"/>
<keyword evidence="2" id="KW-1185">Reference proteome</keyword>
<evidence type="ECO:0000313" key="1">
    <source>
        <dbReference type="EMBL" id="SFW50017.1"/>
    </source>
</evidence>
<dbReference type="AlphaFoldDB" id="A0A1K1PR58"/>
<reference evidence="2" key="1">
    <citation type="submission" date="2016-11" db="EMBL/GenBank/DDBJ databases">
        <authorList>
            <person name="Varghese N."/>
            <person name="Submissions S."/>
        </authorList>
    </citation>
    <scope>NUCLEOTIDE SEQUENCE [LARGE SCALE GENOMIC DNA]</scope>
    <source>
        <strain evidence="2">DSM 24786</strain>
    </source>
</reference>
<name>A0A1K1PR58_9FLAO</name>